<keyword evidence="2" id="KW-0378">Hydrolase</keyword>
<dbReference type="PANTHER" id="PTHR46832">
    <property type="entry name" value="5'-METHYLTHIOADENOSINE/S-ADENOSYLHOMOCYSTEINE NUCLEOSIDASE"/>
    <property type="match status" value="1"/>
</dbReference>
<dbReference type="Proteomes" id="UP000271469">
    <property type="component" value="Chromosome"/>
</dbReference>
<reference evidence="2 3" key="1">
    <citation type="submission" date="2018-11" db="EMBL/GenBank/DDBJ databases">
        <title>Gordonia insulae sp. nov., isolated from an island soil.</title>
        <authorList>
            <person name="Kim Y.S."/>
            <person name="Kim S.B."/>
        </authorList>
    </citation>
    <scope>NUCLEOTIDE SEQUENCE [LARGE SCALE GENOMIC DNA]</scope>
    <source>
        <strain evidence="2 3">MMS17-SY073</strain>
    </source>
</reference>
<sequence length="186" mass="19476">MTIDRSTLVVAATRAEARYVPADTRLLITGIGKVRAATALTRALAGDGDVPVRQVVNVGTAGALHDHHAGLYLPSVVVEHDISATELRAMGYPVVDRWEMAGGDGTVLASGDTFVADPGRRATLAAIADLVDMEGCAVAHVSAEFGVPCRMVKVVSDSADEGALDWPSLVDAAARQLGEWLTTAEW</sequence>
<dbReference type="NCBIfam" id="NF004168">
    <property type="entry name" value="PRK05634.1"/>
    <property type="match status" value="1"/>
</dbReference>
<organism evidence="2 3">
    <name type="scientific">Gordonia insulae</name>
    <dbReference type="NCBI Taxonomy" id="2420509"/>
    <lineage>
        <taxon>Bacteria</taxon>
        <taxon>Bacillati</taxon>
        <taxon>Actinomycetota</taxon>
        <taxon>Actinomycetes</taxon>
        <taxon>Mycobacteriales</taxon>
        <taxon>Gordoniaceae</taxon>
        <taxon>Gordonia</taxon>
    </lineage>
</organism>
<dbReference type="EMBL" id="CP033972">
    <property type="protein sequence ID" value="AZG48647.1"/>
    <property type="molecule type" value="Genomic_DNA"/>
</dbReference>
<accession>A0A3G8JUA2</accession>
<keyword evidence="3" id="KW-1185">Reference proteome</keyword>
<proteinExistence type="predicted"/>
<dbReference type="GO" id="GO:0019284">
    <property type="term" value="P:L-methionine salvage from S-adenosylmethionine"/>
    <property type="evidence" value="ECO:0007669"/>
    <property type="project" value="TreeGrafter"/>
</dbReference>
<dbReference type="SUPFAM" id="SSF53167">
    <property type="entry name" value="Purine and uridine phosphorylases"/>
    <property type="match status" value="1"/>
</dbReference>
<evidence type="ECO:0000313" key="2">
    <source>
        <dbReference type="EMBL" id="AZG48647.1"/>
    </source>
</evidence>
<dbReference type="GO" id="GO:0102246">
    <property type="term" value="F:6-amino-6-deoxyfutalosine hydrolase activity"/>
    <property type="evidence" value="ECO:0007669"/>
    <property type="project" value="UniProtKB-EC"/>
</dbReference>
<dbReference type="Gene3D" id="3.40.50.1580">
    <property type="entry name" value="Nucleoside phosphorylase domain"/>
    <property type="match status" value="1"/>
</dbReference>
<dbReference type="EC" id="3.2.2.30" evidence="2"/>
<name>A0A3G8JUA2_9ACTN</name>
<dbReference type="GO" id="GO:0008782">
    <property type="term" value="F:adenosylhomocysteine nucleosidase activity"/>
    <property type="evidence" value="ECO:0007669"/>
    <property type="project" value="TreeGrafter"/>
</dbReference>
<dbReference type="KEGG" id="gom:D7316_05267"/>
<dbReference type="GO" id="GO:0008930">
    <property type="term" value="F:methylthioadenosine nucleosidase activity"/>
    <property type="evidence" value="ECO:0007669"/>
    <property type="project" value="TreeGrafter"/>
</dbReference>
<gene>
    <name evidence="2" type="primary">mtnN</name>
    <name evidence="2" type="ORF">D7316_05267</name>
</gene>
<evidence type="ECO:0000313" key="3">
    <source>
        <dbReference type="Proteomes" id="UP000271469"/>
    </source>
</evidence>
<dbReference type="Pfam" id="PF01048">
    <property type="entry name" value="PNP_UDP_1"/>
    <property type="match status" value="1"/>
</dbReference>
<feature type="domain" description="Nucleoside phosphorylase" evidence="1">
    <location>
        <begin position="107"/>
        <end position="163"/>
    </location>
</feature>
<dbReference type="PANTHER" id="PTHR46832:SF1">
    <property type="entry name" value="5'-METHYLTHIOADENOSINE_S-ADENOSYLHOMOCYSTEINE NUCLEOSIDASE"/>
    <property type="match status" value="1"/>
</dbReference>
<dbReference type="GO" id="GO:0009116">
    <property type="term" value="P:nucleoside metabolic process"/>
    <property type="evidence" value="ECO:0007669"/>
    <property type="project" value="InterPro"/>
</dbReference>
<dbReference type="InterPro" id="IPR000845">
    <property type="entry name" value="Nucleoside_phosphorylase_d"/>
</dbReference>
<dbReference type="AlphaFoldDB" id="A0A3G8JUA2"/>
<evidence type="ECO:0000259" key="1">
    <source>
        <dbReference type="Pfam" id="PF01048"/>
    </source>
</evidence>
<dbReference type="RefSeq" id="WP_408610057.1">
    <property type="nucleotide sequence ID" value="NZ_CP033972.1"/>
</dbReference>
<dbReference type="InterPro" id="IPR035994">
    <property type="entry name" value="Nucleoside_phosphorylase_sf"/>
</dbReference>
<dbReference type="GO" id="GO:0005829">
    <property type="term" value="C:cytosol"/>
    <property type="evidence" value="ECO:0007669"/>
    <property type="project" value="TreeGrafter"/>
</dbReference>
<protein>
    <submittedName>
        <fullName evidence="2">Aminodeoxyfutalosine nucleosidase</fullName>
        <ecNumber evidence="2">3.2.2.30</ecNumber>
    </submittedName>
</protein>
<keyword evidence="2" id="KW-0326">Glycosidase</keyword>